<dbReference type="InterPro" id="IPR005119">
    <property type="entry name" value="LysR_subst-bd"/>
</dbReference>
<dbReference type="InterPro" id="IPR000847">
    <property type="entry name" value="LysR_HTH_N"/>
</dbReference>
<gene>
    <name evidence="6" type="ORF">ACFPRA_16715</name>
</gene>
<name>A0ABW0TNQ4_9BACL</name>
<keyword evidence="3" id="KW-0238">DNA-binding</keyword>
<evidence type="ECO:0000256" key="4">
    <source>
        <dbReference type="ARBA" id="ARBA00023163"/>
    </source>
</evidence>
<keyword evidence="7" id="KW-1185">Reference proteome</keyword>
<organism evidence="6 7">
    <name type="scientific">Sporosarcina soli</name>
    <dbReference type="NCBI Taxonomy" id="334736"/>
    <lineage>
        <taxon>Bacteria</taxon>
        <taxon>Bacillati</taxon>
        <taxon>Bacillota</taxon>
        <taxon>Bacilli</taxon>
        <taxon>Bacillales</taxon>
        <taxon>Caryophanaceae</taxon>
        <taxon>Sporosarcina</taxon>
    </lineage>
</organism>
<accession>A0ABW0TNQ4</accession>
<evidence type="ECO:0000256" key="3">
    <source>
        <dbReference type="ARBA" id="ARBA00023125"/>
    </source>
</evidence>
<dbReference type="PANTHER" id="PTHR30419:SF8">
    <property type="entry name" value="NITROGEN ASSIMILATION TRANSCRIPTIONAL ACTIVATOR-RELATED"/>
    <property type="match status" value="1"/>
</dbReference>
<dbReference type="InterPro" id="IPR050950">
    <property type="entry name" value="HTH-type_LysR_regulators"/>
</dbReference>
<evidence type="ECO:0000256" key="1">
    <source>
        <dbReference type="ARBA" id="ARBA00009437"/>
    </source>
</evidence>
<comment type="caution">
    <text evidence="6">The sequence shown here is derived from an EMBL/GenBank/DDBJ whole genome shotgun (WGS) entry which is preliminary data.</text>
</comment>
<dbReference type="PANTHER" id="PTHR30419">
    <property type="entry name" value="HTH-TYPE TRANSCRIPTIONAL REGULATOR YBHD"/>
    <property type="match status" value="1"/>
</dbReference>
<dbReference type="SUPFAM" id="SSF46785">
    <property type="entry name" value="Winged helix' DNA-binding domain"/>
    <property type="match status" value="1"/>
</dbReference>
<evidence type="ECO:0000313" key="7">
    <source>
        <dbReference type="Proteomes" id="UP001596109"/>
    </source>
</evidence>
<dbReference type="Gene3D" id="3.40.190.290">
    <property type="match status" value="1"/>
</dbReference>
<dbReference type="CDD" id="cd05466">
    <property type="entry name" value="PBP2_LTTR_substrate"/>
    <property type="match status" value="1"/>
</dbReference>
<sequence length="306" mass="34161">MRIEDLVYLLEIARTRSFSTAANNLHISQPSISQAIKKLEDELNTNLFIRSRAGITLTEIGEDIARKAQAILKLVEEINNVSNMFDSEYTGKLSIGVIPNILTPIPGTINTFKKSYPKIDLEFVEDGSQQIMDQVKNNELDIGIIATPNNLWGDEDLLVYKKLAVGEVMACVGKNSPLASFRSLTPEQIINYPIVHFGSRFASITNFINELRKFGEVKTLFSSTNNEISKRVITEGLAIGFMLSTFLSEDLYVKSGDIIPLPVTDIPNGLTFGCIYSKKLSFPPIYNEFIKVFKSQLTPLVPNLFN</sequence>
<evidence type="ECO:0000256" key="2">
    <source>
        <dbReference type="ARBA" id="ARBA00023015"/>
    </source>
</evidence>
<dbReference type="SUPFAM" id="SSF53850">
    <property type="entry name" value="Periplasmic binding protein-like II"/>
    <property type="match status" value="1"/>
</dbReference>
<dbReference type="InterPro" id="IPR036390">
    <property type="entry name" value="WH_DNA-bd_sf"/>
</dbReference>
<dbReference type="PRINTS" id="PR00039">
    <property type="entry name" value="HTHLYSR"/>
</dbReference>
<feature type="domain" description="HTH lysR-type" evidence="5">
    <location>
        <begin position="1"/>
        <end position="58"/>
    </location>
</feature>
<dbReference type="Proteomes" id="UP001596109">
    <property type="component" value="Unassembled WGS sequence"/>
</dbReference>
<keyword evidence="4" id="KW-0804">Transcription</keyword>
<dbReference type="Pfam" id="PF03466">
    <property type="entry name" value="LysR_substrate"/>
    <property type="match status" value="1"/>
</dbReference>
<proteinExistence type="inferred from homology"/>
<keyword evidence="2" id="KW-0805">Transcription regulation</keyword>
<dbReference type="EMBL" id="JBHSNO010000008">
    <property type="protein sequence ID" value="MFC5590550.1"/>
    <property type="molecule type" value="Genomic_DNA"/>
</dbReference>
<protein>
    <submittedName>
        <fullName evidence="6">LysR family transcriptional regulator</fullName>
    </submittedName>
</protein>
<dbReference type="Pfam" id="PF00126">
    <property type="entry name" value="HTH_1"/>
    <property type="match status" value="1"/>
</dbReference>
<reference evidence="7" key="1">
    <citation type="journal article" date="2019" name="Int. J. Syst. Evol. Microbiol.">
        <title>The Global Catalogue of Microorganisms (GCM) 10K type strain sequencing project: providing services to taxonomists for standard genome sequencing and annotation.</title>
        <authorList>
            <consortium name="The Broad Institute Genomics Platform"/>
            <consortium name="The Broad Institute Genome Sequencing Center for Infectious Disease"/>
            <person name="Wu L."/>
            <person name="Ma J."/>
        </authorList>
    </citation>
    <scope>NUCLEOTIDE SEQUENCE [LARGE SCALE GENOMIC DNA]</scope>
    <source>
        <strain evidence="7">CGMCC 4.1434</strain>
    </source>
</reference>
<dbReference type="Gene3D" id="1.10.10.10">
    <property type="entry name" value="Winged helix-like DNA-binding domain superfamily/Winged helix DNA-binding domain"/>
    <property type="match status" value="1"/>
</dbReference>
<dbReference type="RefSeq" id="WP_381437201.1">
    <property type="nucleotide sequence ID" value="NZ_JBHSNO010000008.1"/>
</dbReference>
<dbReference type="PROSITE" id="PS50931">
    <property type="entry name" value="HTH_LYSR"/>
    <property type="match status" value="1"/>
</dbReference>
<evidence type="ECO:0000313" key="6">
    <source>
        <dbReference type="EMBL" id="MFC5590550.1"/>
    </source>
</evidence>
<evidence type="ECO:0000259" key="5">
    <source>
        <dbReference type="PROSITE" id="PS50931"/>
    </source>
</evidence>
<comment type="similarity">
    <text evidence="1">Belongs to the LysR transcriptional regulatory family.</text>
</comment>
<dbReference type="InterPro" id="IPR036388">
    <property type="entry name" value="WH-like_DNA-bd_sf"/>
</dbReference>